<dbReference type="Gene3D" id="1.10.1580.10">
    <property type="match status" value="1"/>
</dbReference>
<dbReference type="Proteomes" id="UP000290527">
    <property type="component" value="Unassembled WGS sequence"/>
</dbReference>
<evidence type="ECO:0000313" key="5">
    <source>
        <dbReference type="Proteomes" id="UP000290527"/>
    </source>
</evidence>
<dbReference type="OrthoDB" id="372125at2157"/>
<dbReference type="PANTHER" id="PTHR11089">
    <property type="entry name" value="GTP-BINDING PROTEIN-RELATED"/>
    <property type="match status" value="1"/>
</dbReference>
<dbReference type="InterPro" id="IPR006073">
    <property type="entry name" value="GTP-bd"/>
</dbReference>
<dbReference type="Gene3D" id="3.40.50.300">
    <property type="entry name" value="P-loop containing nucleotide triphosphate hydrolases"/>
    <property type="match status" value="1"/>
</dbReference>
<dbReference type="GO" id="GO:0005525">
    <property type="term" value="F:GTP binding"/>
    <property type="evidence" value="ECO:0007669"/>
    <property type="project" value="UniProtKB-KW"/>
</dbReference>
<dbReference type="InterPro" id="IPR023179">
    <property type="entry name" value="GTP-bd_ortho_bundle_sf"/>
</dbReference>
<accession>A0A401HR18</accession>
<sequence length="384" mass="43910">MKGKKIKKVPTKKIVNKILDECDVVLFVLDARNPEGTRNRKLEKMIKEKNKKIIYVLNKADLVPIEILKKYKEKIKGENPESTVVFVSAKYRKGTNILRDAIKRYLYSNNIREGKVGILGYPNVGKSSLINSLTGRRSATSGLVAGLTKGEQWVKLTKNIKLLDTPGIIEPKEEDELVILGALRYEKIKDPVTPAVKILRNVHAFNKDAIKRLYRVDVENVPIDENTLREIGRKLNYLEKCGNVDITRTARTVIKDYLEGRLNYYNVELEKYGQEREDNIEFITKYLDSFLFVEDAHGIVTHLKDVDELKKLKVKKPILGSKEIGDTVVVISFGEKSYDSGRKRVEEYAKKNTIDLYSIDKGKCGRNRIVVGVGEKKDKQRNIQ</sequence>
<dbReference type="SUPFAM" id="SSF52540">
    <property type="entry name" value="P-loop containing nucleoside triphosphate hydrolases"/>
    <property type="match status" value="1"/>
</dbReference>
<evidence type="ECO:0000313" key="4">
    <source>
        <dbReference type="EMBL" id="GBF36642.1"/>
    </source>
</evidence>
<dbReference type="Pfam" id="PF01926">
    <property type="entry name" value="MMR_HSR1"/>
    <property type="match status" value="1"/>
</dbReference>
<dbReference type="GO" id="GO:0003924">
    <property type="term" value="F:GTPase activity"/>
    <property type="evidence" value="ECO:0007669"/>
    <property type="project" value="InterPro"/>
</dbReference>
<keyword evidence="2" id="KW-0342">GTP-binding</keyword>
<protein>
    <recommendedName>
        <fullName evidence="3">CP-type G domain-containing protein</fullName>
    </recommendedName>
</protein>
<dbReference type="InterPro" id="IPR050755">
    <property type="entry name" value="TRAFAC_YlqF/YawG_RiboMat"/>
</dbReference>
<proteinExistence type="predicted"/>
<dbReference type="InterPro" id="IPR000795">
    <property type="entry name" value="T_Tr_GTP-bd_dom"/>
</dbReference>
<keyword evidence="1" id="KW-0547">Nucleotide-binding</keyword>
<dbReference type="RefSeq" id="WP_131007465.1">
    <property type="nucleotide sequence ID" value="NZ_BFAX01000004.1"/>
</dbReference>
<dbReference type="PRINTS" id="PR00326">
    <property type="entry name" value="GTP1OBG"/>
</dbReference>
<evidence type="ECO:0000256" key="1">
    <source>
        <dbReference type="ARBA" id="ARBA00022741"/>
    </source>
</evidence>
<dbReference type="Pfam" id="PF00009">
    <property type="entry name" value="GTP_EFTU"/>
    <property type="match status" value="1"/>
</dbReference>
<gene>
    <name evidence="4" type="ORF">MHHB_P0872</name>
</gene>
<comment type="caution">
    <text evidence="4">The sequence shown here is derived from an EMBL/GenBank/DDBJ whole genome shotgun (WGS) entry which is preliminary data.</text>
</comment>
<dbReference type="EMBL" id="BFAX01000004">
    <property type="protein sequence ID" value="GBF36642.1"/>
    <property type="molecule type" value="Genomic_DNA"/>
</dbReference>
<organism evidence="4 5">
    <name type="scientific">Methanofervidicoccus abyssi</name>
    <dbReference type="NCBI Taxonomy" id="2082189"/>
    <lineage>
        <taxon>Archaea</taxon>
        <taxon>Methanobacteriati</taxon>
        <taxon>Methanobacteriota</taxon>
        <taxon>Methanomada group</taxon>
        <taxon>Methanococci</taxon>
        <taxon>Methanococcales</taxon>
        <taxon>Methanofervidicoccus</taxon>
    </lineage>
</organism>
<keyword evidence="5" id="KW-1185">Reference proteome</keyword>
<dbReference type="PANTHER" id="PTHR11089:SF30">
    <property type="entry name" value="GUANINE NUCLEOTIDE-BINDING PROTEIN-LIKE 3 HOMOLOG"/>
    <property type="match status" value="1"/>
</dbReference>
<dbReference type="InterPro" id="IPR027417">
    <property type="entry name" value="P-loop_NTPase"/>
</dbReference>
<evidence type="ECO:0000259" key="3">
    <source>
        <dbReference type="PROSITE" id="PS51721"/>
    </source>
</evidence>
<name>A0A401HR18_9EURY</name>
<evidence type="ECO:0000256" key="2">
    <source>
        <dbReference type="ARBA" id="ARBA00023134"/>
    </source>
</evidence>
<reference evidence="4 5" key="1">
    <citation type="journal article" date="2019" name="Int. J. Syst. Evol. Microbiol.">
        <title>Methanofervidicoccus abyssi gen. nov., sp. nov., a hydrogenotrophic methanogen, isolated from a hydrothermal vent chimney in the Mid-Cayman Spreading Center, the Caribbean Sea.</title>
        <authorList>
            <person name="Sakai S."/>
            <person name="Takaki Y."/>
            <person name="Miyazaki M."/>
            <person name="Ogawara M."/>
            <person name="Yanagawa K."/>
            <person name="Miyazaki J."/>
            <person name="Takai K."/>
        </authorList>
    </citation>
    <scope>NUCLEOTIDE SEQUENCE [LARGE SCALE GENOMIC DNA]</scope>
    <source>
        <strain evidence="4 5">HHB</strain>
    </source>
</reference>
<dbReference type="InterPro" id="IPR030378">
    <property type="entry name" value="G_CP_dom"/>
</dbReference>
<dbReference type="PROSITE" id="PS51721">
    <property type="entry name" value="G_CP"/>
    <property type="match status" value="1"/>
</dbReference>
<dbReference type="AlphaFoldDB" id="A0A401HR18"/>
<feature type="domain" description="CP-type G" evidence="3">
    <location>
        <begin position="12"/>
        <end position="171"/>
    </location>
</feature>